<dbReference type="EMBL" id="CM010723">
    <property type="protein sequence ID" value="RZC79476.1"/>
    <property type="molecule type" value="Genomic_DNA"/>
</dbReference>
<dbReference type="STRING" id="3469.A0A4Y7L2R0"/>
<evidence type="ECO:0000256" key="7">
    <source>
        <dbReference type="ARBA" id="ARBA00022777"/>
    </source>
</evidence>
<protein>
    <recommendedName>
        <fullName evidence="5">nucleoside-diphosphate kinase</fullName>
        <ecNumber evidence="5">2.7.4.6</ecNumber>
    </recommendedName>
</protein>
<dbReference type="Gene3D" id="3.30.70.141">
    <property type="entry name" value="Nucleoside diphosphate kinase-like domain"/>
    <property type="match status" value="1"/>
</dbReference>
<organism evidence="11 12">
    <name type="scientific">Papaver somniferum</name>
    <name type="common">Opium poppy</name>
    <dbReference type="NCBI Taxonomy" id="3469"/>
    <lineage>
        <taxon>Eukaryota</taxon>
        <taxon>Viridiplantae</taxon>
        <taxon>Streptophyta</taxon>
        <taxon>Embryophyta</taxon>
        <taxon>Tracheophyta</taxon>
        <taxon>Spermatophyta</taxon>
        <taxon>Magnoliopsida</taxon>
        <taxon>Ranunculales</taxon>
        <taxon>Papaveraceae</taxon>
        <taxon>Papaveroideae</taxon>
        <taxon>Papaver</taxon>
    </lineage>
</organism>
<dbReference type="OrthoDB" id="1855537at2759"/>
<dbReference type="InterPro" id="IPR036850">
    <property type="entry name" value="NDK-like_dom_sf"/>
</dbReference>
<evidence type="ECO:0000256" key="2">
    <source>
        <dbReference type="ARBA" id="ARBA00000937"/>
    </source>
</evidence>
<keyword evidence="7" id="KW-0418">Kinase</keyword>
<evidence type="ECO:0000259" key="10">
    <source>
        <dbReference type="SMART" id="SM00562"/>
    </source>
</evidence>
<dbReference type="GO" id="GO:0006241">
    <property type="term" value="P:CTP biosynthetic process"/>
    <property type="evidence" value="ECO:0007669"/>
    <property type="project" value="InterPro"/>
</dbReference>
<gene>
    <name evidence="11" type="ORF">C5167_003698</name>
</gene>
<dbReference type="EC" id="2.7.4.6" evidence="5"/>
<evidence type="ECO:0000256" key="9">
    <source>
        <dbReference type="RuleBase" id="RU004011"/>
    </source>
</evidence>
<evidence type="ECO:0000256" key="3">
    <source>
        <dbReference type="ARBA" id="ARBA00001946"/>
    </source>
</evidence>
<dbReference type="AlphaFoldDB" id="A0A4Y7L2R0"/>
<evidence type="ECO:0000256" key="6">
    <source>
        <dbReference type="ARBA" id="ARBA00022679"/>
    </source>
</evidence>
<dbReference type="PANTHER" id="PTHR11349">
    <property type="entry name" value="NUCLEOSIDE DIPHOSPHATE KINASE"/>
    <property type="match status" value="1"/>
</dbReference>
<comment type="catalytic activity">
    <reaction evidence="2">
        <text>a ribonucleoside 5'-diphosphate + ATP = a ribonucleoside 5'-triphosphate + ADP</text>
        <dbReference type="Rhea" id="RHEA:18113"/>
        <dbReference type="ChEBI" id="CHEBI:30616"/>
        <dbReference type="ChEBI" id="CHEBI:57930"/>
        <dbReference type="ChEBI" id="CHEBI:61557"/>
        <dbReference type="ChEBI" id="CHEBI:456216"/>
        <dbReference type="EC" id="2.7.4.6"/>
    </reaction>
</comment>
<accession>A0A4Y7L2R0</accession>
<name>A0A4Y7L2R0_PAPSO</name>
<dbReference type="Pfam" id="PF00334">
    <property type="entry name" value="NDK"/>
    <property type="match status" value="1"/>
</dbReference>
<dbReference type="GO" id="GO:0006183">
    <property type="term" value="P:GTP biosynthetic process"/>
    <property type="evidence" value="ECO:0007669"/>
    <property type="project" value="InterPro"/>
</dbReference>
<keyword evidence="6" id="KW-0808">Transferase</keyword>
<comment type="caution">
    <text evidence="8">Lacks conserved residue(s) required for the propagation of feature annotation.</text>
</comment>
<dbReference type="GO" id="GO:0006228">
    <property type="term" value="P:UTP biosynthetic process"/>
    <property type="evidence" value="ECO:0007669"/>
    <property type="project" value="InterPro"/>
</dbReference>
<keyword evidence="12" id="KW-1185">Reference proteome</keyword>
<evidence type="ECO:0000313" key="11">
    <source>
        <dbReference type="EMBL" id="RZC79476.1"/>
    </source>
</evidence>
<dbReference type="SMART" id="SM00562">
    <property type="entry name" value="NDK"/>
    <property type="match status" value="1"/>
</dbReference>
<evidence type="ECO:0000256" key="8">
    <source>
        <dbReference type="PROSITE-ProRule" id="PRU00706"/>
    </source>
</evidence>
<dbReference type="InterPro" id="IPR001564">
    <property type="entry name" value="Nucleoside_diP_kinase"/>
</dbReference>
<dbReference type="PROSITE" id="PS51374">
    <property type="entry name" value="NDPK_LIKE"/>
    <property type="match status" value="1"/>
</dbReference>
<sequence length="323" mass="36040">MTDERTFVLAYPCHCTYASVGEIVSKFEKLNFKITEMGCIHVNEAFAQVHVDAVGLDPENDMLPYGNLVYYLASNPVVAMIVEGEGVISKVCALISDKQHPFWATKGIETVYASSTYEEAEKDISRWFDSVDLEKKMEQSKKVVYVLPDKVHGPLGQVEERLKKDRLIQLQPDLKGDFYMDKMCVFLINPLAFKERCVGEILGAIENNCCIKGIKLVRKKDCPSELWTSGSLPSDRGVAVVGYLVESVLNITAVDPIAKDINYMDRVFNIGSKYVQQSEMGKKVLEHATNFFKSGFSVWARPGSFSLGGCMFEASIVGLVDPE</sequence>
<proteinExistence type="inferred from homology"/>
<dbReference type="GO" id="GO:0004550">
    <property type="term" value="F:nucleoside diphosphate kinase activity"/>
    <property type="evidence" value="ECO:0007669"/>
    <property type="project" value="UniProtKB-EC"/>
</dbReference>
<evidence type="ECO:0000313" key="12">
    <source>
        <dbReference type="Proteomes" id="UP000316621"/>
    </source>
</evidence>
<dbReference type="InterPro" id="IPR034907">
    <property type="entry name" value="NDK-like_dom"/>
</dbReference>
<dbReference type="PRINTS" id="PR01243">
    <property type="entry name" value="NUCDPKINASE"/>
</dbReference>
<evidence type="ECO:0000256" key="5">
    <source>
        <dbReference type="ARBA" id="ARBA00012966"/>
    </source>
</evidence>
<evidence type="ECO:0000256" key="4">
    <source>
        <dbReference type="ARBA" id="ARBA00008142"/>
    </source>
</evidence>
<dbReference type="SUPFAM" id="SSF54919">
    <property type="entry name" value="Nucleoside diphosphate kinase, NDK"/>
    <property type="match status" value="1"/>
</dbReference>
<dbReference type="Gramene" id="RZC79476">
    <property type="protein sequence ID" value="RZC79476"/>
    <property type="gene ID" value="C5167_003698"/>
</dbReference>
<comment type="catalytic activity">
    <reaction evidence="1">
        <text>a 2'-deoxyribonucleoside 5'-diphosphate + ATP = a 2'-deoxyribonucleoside 5'-triphosphate + ADP</text>
        <dbReference type="Rhea" id="RHEA:44640"/>
        <dbReference type="ChEBI" id="CHEBI:30616"/>
        <dbReference type="ChEBI" id="CHEBI:61560"/>
        <dbReference type="ChEBI" id="CHEBI:73316"/>
        <dbReference type="ChEBI" id="CHEBI:456216"/>
        <dbReference type="EC" id="2.7.4.6"/>
    </reaction>
</comment>
<evidence type="ECO:0000256" key="1">
    <source>
        <dbReference type="ARBA" id="ARBA00000082"/>
    </source>
</evidence>
<comment type="similarity">
    <text evidence="4 8 9">Belongs to the NDK family.</text>
</comment>
<dbReference type="Proteomes" id="UP000316621">
    <property type="component" value="Chromosome 9"/>
</dbReference>
<reference evidence="11 12" key="1">
    <citation type="journal article" date="2018" name="Science">
        <title>The opium poppy genome and morphinan production.</title>
        <authorList>
            <person name="Guo L."/>
            <person name="Winzer T."/>
            <person name="Yang X."/>
            <person name="Li Y."/>
            <person name="Ning Z."/>
            <person name="He Z."/>
            <person name="Teodor R."/>
            <person name="Lu Y."/>
            <person name="Bowser T.A."/>
            <person name="Graham I.A."/>
            <person name="Ye K."/>
        </authorList>
    </citation>
    <scope>NUCLEOTIDE SEQUENCE [LARGE SCALE GENOMIC DNA]</scope>
    <source>
        <strain evidence="12">cv. HN1</strain>
        <tissue evidence="11">Leaves</tissue>
    </source>
</reference>
<feature type="domain" description="Nucleoside diphosphate kinase-like" evidence="10">
    <location>
        <begin position="3"/>
        <end position="135"/>
    </location>
</feature>
<comment type="cofactor">
    <cofactor evidence="3">
        <name>Mg(2+)</name>
        <dbReference type="ChEBI" id="CHEBI:18420"/>
    </cofactor>
</comment>